<evidence type="ECO:0000256" key="10">
    <source>
        <dbReference type="SAM" id="Phobius"/>
    </source>
</evidence>
<accession>A0A9D1KTQ2</accession>
<evidence type="ECO:0000256" key="8">
    <source>
        <dbReference type="ARBA" id="ARBA00023136"/>
    </source>
</evidence>
<dbReference type="NCBIfam" id="NF001843">
    <property type="entry name" value="PRK00567.1-4"/>
    <property type="match status" value="1"/>
</dbReference>
<keyword evidence="4" id="KW-1003">Cell membrane</keyword>
<dbReference type="GO" id="GO:0005886">
    <property type="term" value="C:plasma membrane"/>
    <property type="evidence" value="ECO:0007669"/>
    <property type="project" value="UniProtKB-SubCell"/>
</dbReference>
<dbReference type="InterPro" id="IPR019823">
    <property type="entry name" value="Mechanosensitive_channel_CS"/>
</dbReference>
<keyword evidence="5 10" id="KW-0812">Transmembrane</keyword>
<dbReference type="NCBIfam" id="TIGR00220">
    <property type="entry name" value="mscL"/>
    <property type="match status" value="1"/>
</dbReference>
<gene>
    <name evidence="11" type="primary">mscL</name>
    <name evidence="11" type="ORF">IAC44_00030</name>
</gene>
<reference evidence="11" key="2">
    <citation type="journal article" date="2021" name="PeerJ">
        <title>Extensive microbial diversity within the chicken gut microbiome revealed by metagenomics and culture.</title>
        <authorList>
            <person name="Gilroy R."/>
            <person name="Ravi A."/>
            <person name="Getino M."/>
            <person name="Pursley I."/>
            <person name="Horton D.L."/>
            <person name="Alikhan N.F."/>
            <person name="Baker D."/>
            <person name="Gharbi K."/>
            <person name="Hall N."/>
            <person name="Watson M."/>
            <person name="Adriaenssens E.M."/>
            <person name="Foster-Nyarko E."/>
            <person name="Jarju S."/>
            <person name="Secka A."/>
            <person name="Antonio M."/>
            <person name="Oren A."/>
            <person name="Chaudhuri R.R."/>
            <person name="La Ragione R."/>
            <person name="Hildebrand F."/>
            <person name="Pallen M.J."/>
        </authorList>
    </citation>
    <scope>NUCLEOTIDE SEQUENCE</scope>
    <source>
        <strain evidence="11">1383</strain>
    </source>
</reference>
<reference evidence="11" key="1">
    <citation type="submission" date="2020-10" db="EMBL/GenBank/DDBJ databases">
        <authorList>
            <person name="Gilroy R."/>
        </authorList>
    </citation>
    <scope>NUCLEOTIDE SEQUENCE</scope>
    <source>
        <strain evidence="11">1383</strain>
    </source>
</reference>
<dbReference type="HAMAP" id="MF_00115">
    <property type="entry name" value="MscL"/>
    <property type="match status" value="1"/>
</dbReference>
<dbReference type="GO" id="GO:0008381">
    <property type="term" value="F:mechanosensitive monoatomic ion channel activity"/>
    <property type="evidence" value="ECO:0007669"/>
    <property type="project" value="InterPro"/>
</dbReference>
<feature type="non-terminal residue" evidence="11">
    <location>
        <position position="145"/>
    </location>
</feature>
<evidence type="ECO:0000256" key="2">
    <source>
        <dbReference type="ARBA" id="ARBA00007254"/>
    </source>
</evidence>
<comment type="subcellular location">
    <subcellularLocation>
        <location evidence="1">Cell membrane</location>
        <topology evidence="1">Multi-pass membrane protein</topology>
    </subcellularLocation>
</comment>
<dbReference type="PROSITE" id="PS01327">
    <property type="entry name" value="MSCL"/>
    <property type="match status" value="1"/>
</dbReference>
<dbReference type="PANTHER" id="PTHR30266:SF2">
    <property type="entry name" value="LARGE-CONDUCTANCE MECHANOSENSITIVE CHANNEL"/>
    <property type="match status" value="1"/>
</dbReference>
<dbReference type="InterPro" id="IPR001185">
    <property type="entry name" value="MS_channel"/>
</dbReference>
<dbReference type="SUPFAM" id="SSF81330">
    <property type="entry name" value="Gated mechanosensitive channel"/>
    <property type="match status" value="1"/>
</dbReference>
<dbReference type="InterPro" id="IPR036019">
    <property type="entry name" value="MscL_channel"/>
</dbReference>
<evidence type="ECO:0000313" key="11">
    <source>
        <dbReference type="EMBL" id="HIT97205.1"/>
    </source>
</evidence>
<evidence type="ECO:0000256" key="5">
    <source>
        <dbReference type="ARBA" id="ARBA00022692"/>
    </source>
</evidence>
<dbReference type="AlphaFoldDB" id="A0A9D1KTQ2"/>
<feature type="transmembrane region" description="Helical" evidence="10">
    <location>
        <begin position="21"/>
        <end position="48"/>
    </location>
</feature>
<keyword evidence="7" id="KW-0406">Ion transport</keyword>
<keyword evidence="3" id="KW-0813">Transport</keyword>
<dbReference type="Gene3D" id="1.10.1200.120">
    <property type="entry name" value="Large-conductance mechanosensitive channel, MscL, domain 1"/>
    <property type="match status" value="1"/>
</dbReference>
<proteinExistence type="inferred from homology"/>
<dbReference type="InterPro" id="IPR037673">
    <property type="entry name" value="MSC/AndL"/>
</dbReference>
<comment type="similarity">
    <text evidence="2">Belongs to the MscL family.</text>
</comment>
<evidence type="ECO:0000256" key="4">
    <source>
        <dbReference type="ARBA" id="ARBA00022475"/>
    </source>
</evidence>
<keyword evidence="9" id="KW-0407">Ion channel</keyword>
<dbReference type="PRINTS" id="PR01264">
    <property type="entry name" value="MECHCHANNEL"/>
</dbReference>
<name>A0A9D1KTQ2_9FLAO</name>
<evidence type="ECO:0000256" key="9">
    <source>
        <dbReference type="ARBA" id="ARBA00023303"/>
    </source>
</evidence>
<feature type="transmembrane region" description="Helical" evidence="10">
    <location>
        <begin position="75"/>
        <end position="98"/>
    </location>
</feature>
<evidence type="ECO:0000313" key="12">
    <source>
        <dbReference type="Proteomes" id="UP000824161"/>
    </source>
</evidence>
<evidence type="ECO:0000256" key="6">
    <source>
        <dbReference type="ARBA" id="ARBA00022989"/>
    </source>
</evidence>
<protein>
    <submittedName>
        <fullName evidence="11">Large-conductance mechanosensitive channel protein MscL</fullName>
    </submittedName>
</protein>
<evidence type="ECO:0000256" key="7">
    <source>
        <dbReference type="ARBA" id="ARBA00023065"/>
    </source>
</evidence>
<dbReference type="EMBL" id="DVLY01000001">
    <property type="protein sequence ID" value="HIT97205.1"/>
    <property type="molecule type" value="Genomic_DNA"/>
</dbReference>
<comment type="caution">
    <text evidence="11">The sequence shown here is derived from an EMBL/GenBank/DDBJ whole genome shotgun (WGS) entry which is preliminary data.</text>
</comment>
<dbReference type="PANTHER" id="PTHR30266">
    <property type="entry name" value="MECHANOSENSITIVE CHANNEL MSCL"/>
    <property type="match status" value="1"/>
</dbReference>
<dbReference type="Pfam" id="PF01741">
    <property type="entry name" value="MscL"/>
    <property type="match status" value="1"/>
</dbReference>
<organism evidence="11 12">
    <name type="scientific">Candidatus Merdimorpha stercoravium</name>
    <dbReference type="NCBI Taxonomy" id="2840863"/>
    <lineage>
        <taxon>Bacteria</taxon>
        <taxon>Pseudomonadati</taxon>
        <taxon>Bacteroidota</taxon>
        <taxon>Flavobacteriia</taxon>
        <taxon>Flavobacteriales</taxon>
        <taxon>Candidatus Merdimorpha</taxon>
    </lineage>
</organism>
<keyword evidence="8 10" id="KW-0472">Membrane</keyword>
<keyword evidence="6 10" id="KW-1133">Transmembrane helix</keyword>
<evidence type="ECO:0000256" key="3">
    <source>
        <dbReference type="ARBA" id="ARBA00022448"/>
    </source>
</evidence>
<dbReference type="Proteomes" id="UP000824161">
    <property type="component" value="Unassembled WGS sequence"/>
</dbReference>
<sequence>MGFIQEFKTFISRGNVIDMAVGVVIGAAFGKIVNALVANIIMPLVGYLTGGMDFSDMAWTIQKADPETGKAAVSIGYGMLIQVTIEFLIIALSIFLVLKVINKLKASSERLDFTKKKNAGKADIATPAPAPEPTTQEKLLGEILD</sequence>
<evidence type="ECO:0000256" key="1">
    <source>
        <dbReference type="ARBA" id="ARBA00004651"/>
    </source>
</evidence>